<feature type="domain" description="Reverse transcriptase" evidence="1">
    <location>
        <begin position="11"/>
        <end position="128"/>
    </location>
</feature>
<accession>A0A3P8DWA9</accession>
<dbReference type="Pfam" id="PF00078">
    <property type="entry name" value="RVT_1"/>
    <property type="match status" value="1"/>
</dbReference>
<dbReference type="WBParaSite" id="HPBE_0002304801-mRNA-1">
    <property type="protein sequence ID" value="HPBE_0002304801-mRNA-1"/>
    <property type="gene ID" value="HPBE_0002304801"/>
</dbReference>
<dbReference type="AlphaFoldDB" id="A0A183GK32"/>
<proteinExistence type="predicted"/>
<keyword evidence="3" id="KW-1185">Reference proteome</keyword>
<evidence type="ECO:0000313" key="4">
    <source>
        <dbReference type="WBParaSite" id="HPBE_0002304801-mRNA-1"/>
    </source>
</evidence>
<dbReference type="SUPFAM" id="SSF56672">
    <property type="entry name" value="DNA/RNA polymerases"/>
    <property type="match status" value="1"/>
</dbReference>
<accession>A0A183GK32</accession>
<dbReference type="PANTHER" id="PTHR19446">
    <property type="entry name" value="REVERSE TRANSCRIPTASES"/>
    <property type="match status" value="1"/>
</dbReference>
<dbReference type="OrthoDB" id="5845191at2759"/>
<dbReference type="InterPro" id="IPR043502">
    <property type="entry name" value="DNA/RNA_pol_sf"/>
</dbReference>
<evidence type="ECO:0000313" key="3">
    <source>
        <dbReference type="Proteomes" id="UP000050761"/>
    </source>
</evidence>
<gene>
    <name evidence="2" type="ORF">HPBE_LOCUS23047</name>
</gene>
<dbReference type="Proteomes" id="UP000050761">
    <property type="component" value="Unassembled WGS sequence"/>
</dbReference>
<reference evidence="4" key="2">
    <citation type="submission" date="2019-09" db="UniProtKB">
        <authorList>
            <consortium name="WormBaseParasite"/>
        </authorList>
    </citation>
    <scope>IDENTIFICATION</scope>
</reference>
<evidence type="ECO:0000313" key="2">
    <source>
        <dbReference type="EMBL" id="VDP36265.1"/>
    </source>
</evidence>
<dbReference type="InterPro" id="IPR000477">
    <property type="entry name" value="RT_dom"/>
</dbReference>
<name>A0A183GK32_HELPZ</name>
<protein>
    <submittedName>
        <fullName evidence="4">Reverse transcriptase domain-containing protein</fullName>
    </submittedName>
</protein>
<sequence length="177" mass="19993">MSHYIPYCSVVKKKGSFADCSNYRPIRLPSHSVKIFERFLDRRIREIVKLSDNQCGFASGTIDATHAVRLLVEKHREKQKSVHIASLDLKKAFDRLSLELIWYALRQYNVAEELIEWVRMLYSCPKSRVQAAAGTSMEFPISVGSPGFCAFPTPLCCRHGCHYAKSSTACSMNAALS</sequence>
<organism evidence="3 4">
    <name type="scientific">Heligmosomoides polygyrus</name>
    <name type="common">Parasitic roundworm</name>
    <dbReference type="NCBI Taxonomy" id="6339"/>
    <lineage>
        <taxon>Eukaryota</taxon>
        <taxon>Metazoa</taxon>
        <taxon>Ecdysozoa</taxon>
        <taxon>Nematoda</taxon>
        <taxon>Chromadorea</taxon>
        <taxon>Rhabditida</taxon>
        <taxon>Rhabditina</taxon>
        <taxon>Rhabditomorpha</taxon>
        <taxon>Strongyloidea</taxon>
        <taxon>Heligmosomidae</taxon>
        <taxon>Heligmosomoides</taxon>
    </lineage>
</organism>
<dbReference type="EMBL" id="UZAH01034625">
    <property type="protein sequence ID" value="VDP36265.1"/>
    <property type="molecule type" value="Genomic_DNA"/>
</dbReference>
<reference evidence="2 3" key="1">
    <citation type="submission" date="2018-11" db="EMBL/GenBank/DDBJ databases">
        <authorList>
            <consortium name="Pathogen Informatics"/>
        </authorList>
    </citation>
    <scope>NUCLEOTIDE SEQUENCE [LARGE SCALE GENOMIC DNA]</scope>
</reference>
<evidence type="ECO:0000259" key="1">
    <source>
        <dbReference type="Pfam" id="PF00078"/>
    </source>
</evidence>